<evidence type="ECO:0000256" key="2">
    <source>
        <dbReference type="ARBA" id="ARBA00022898"/>
    </source>
</evidence>
<dbReference type="PANTHER" id="PTHR11808">
    <property type="entry name" value="TRANS-SULFURATION ENZYME FAMILY MEMBER"/>
    <property type="match status" value="1"/>
</dbReference>
<keyword evidence="2 3" id="KW-0663">Pyridoxal phosphate</keyword>
<reference evidence="5 6" key="1">
    <citation type="submission" date="2020-10" db="EMBL/GenBank/DDBJ databases">
        <title>Connecting structure to function with the recovery of over 1000 high-quality activated sludge metagenome-assembled genomes encoding full-length rRNA genes using long-read sequencing.</title>
        <authorList>
            <person name="Singleton C.M."/>
            <person name="Petriglieri F."/>
            <person name="Kristensen J.M."/>
            <person name="Kirkegaard R.H."/>
            <person name="Michaelsen T.Y."/>
            <person name="Andersen M.H."/>
            <person name="Karst S.M."/>
            <person name="Dueholm M.S."/>
            <person name="Nielsen P.H."/>
            <person name="Albertsen M."/>
        </authorList>
    </citation>
    <scope>NUCLEOTIDE SEQUENCE [LARGE SCALE GENOMIC DNA]</scope>
    <source>
        <strain evidence="5">EsbW_18-Q3-R4-48_BATAC.285</strain>
    </source>
</reference>
<dbReference type="InterPro" id="IPR015421">
    <property type="entry name" value="PyrdxlP-dep_Trfase_major"/>
</dbReference>
<keyword evidence="5" id="KW-0808">Transferase</keyword>
<dbReference type="Gene3D" id="3.90.1150.10">
    <property type="entry name" value="Aspartate Aminotransferase, domain 1"/>
    <property type="match status" value="1"/>
</dbReference>
<comment type="cofactor">
    <cofactor evidence="1 4">
        <name>pyridoxal 5'-phosphate</name>
        <dbReference type="ChEBI" id="CHEBI:597326"/>
    </cofactor>
</comment>
<dbReference type="InterPro" id="IPR000277">
    <property type="entry name" value="Cys/Met-Metab_PyrdxlP-dep_enz"/>
</dbReference>
<evidence type="ECO:0000313" key="5">
    <source>
        <dbReference type="EMBL" id="MBK7675699.1"/>
    </source>
</evidence>
<dbReference type="GO" id="GO:0030170">
    <property type="term" value="F:pyridoxal phosphate binding"/>
    <property type="evidence" value="ECO:0007669"/>
    <property type="project" value="InterPro"/>
</dbReference>
<dbReference type="InterPro" id="IPR015424">
    <property type="entry name" value="PyrdxlP-dep_Trfase"/>
</dbReference>
<dbReference type="FunFam" id="3.40.640.10:FF:000046">
    <property type="entry name" value="Cystathionine gamma-lyase"/>
    <property type="match status" value="1"/>
</dbReference>
<proteinExistence type="inferred from homology"/>
<dbReference type="GO" id="GO:0016740">
    <property type="term" value="F:transferase activity"/>
    <property type="evidence" value="ECO:0007669"/>
    <property type="project" value="UniProtKB-KW"/>
</dbReference>
<evidence type="ECO:0000256" key="3">
    <source>
        <dbReference type="PIRSR" id="PIRSR001434-2"/>
    </source>
</evidence>
<comment type="caution">
    <text evidence="5">The sequence shown here is derived from an EMBL/GenBank/DDBJ whole genome shotgun (WGS) entry which is preliminary data.</text>
</comment>
<dbReference type="Pfam" id="PF01053">
    <property type="entry name" value="Cys_Met_Meta_PP"/>
    <property type="match status" value="1"/>
</dbReference>
<organism evidence="5 6">
    <name type="scientific">Candidatus Accumulibacter proximus</name>
    <dbReference type="NCBI Taxonomy" id="2954385"/>
    <lineage>
        <taxon>Bacteria</taxon>
        <taxon>Pseudomonadati</taxon>
        <taxon>Pseudomonadota</taxon>
        <taxon>Betaproteobacteria</taxon>
        <taxon>Candidatus Accumulibacter</taxon>
    </lineage>
</organism>
<gene>
    <name evidence="5" type="ORF">IPJ27_13595</name>
</gene>
<accession>A0A935UHG0</accession>
<evidence type="ECO:0000256" key="4">
    <source>
        <dbReference type="RuleBase" id="RU362118"/>
    </source>
</evidence>
<dbReference type="PIRSF" id="PIRSF001434">
    <property type="entry name" value="CGS"/>
    <property type="match status" value="1"/>
</dbReference>
<dbReference type="EMBL" id="JADJMH010000013">
    <property type="protein sequence ID" value="MBK7675699.1"/>
    <property type="molecule type" value="Genomic_DNA"/>
</dbReference>
<dbReference type="Gene3D" id="3.40.640.10">
    <property type="entry name" value="Type I PLP-dependent aspartate aminotransferase-like (Major domain)"/>
    <property type="match status" value="1"/>
</dbReference>
<evidence type="ECO:0000256" key="1">
    <source>
        <dbReference type="ARBA" id="ARBA00001933"/>
    </source>
</evidence>
<dbReference type="SUPFAM" id="SSF53383">
    <property type="entry name" value="PLP-dependent transferases"/>
    <property type="match status" value="1"/>
</dbReference>
<dbReference type="AlphaFoldDB" id="A0A935UHG0"/>
<dbReference type="GO" id="GO:0019346">
    <property type="term" value="P:transsulfuration"/>
    <property type="evidence" value="ECO:0007669"/>
    <property type="project" value="InterPro"/>
</dbReference>
<protein>
    <submittedName>
        <fullName evidence="5">PLP-dependent transferase</fullName>
    </submittedName>
</protein>
<sequence>MPFDPASRVQDYLVFGEFGDVNPSITDSSTYTFLSPERMEELFEHEIEGCFLYSRHFNPTNKCLANALERMEDGEAAQVMASGMGAISTTLMTLCGAGDEIVCGRSIYGGTYALLKNLLPRLGVTTRFVDLCKHDAVRSAMTSRTRVLYCESLSNPLLEVSDLPALAAIAHDSDARLVVDNTFTPMIVSPLRHGADVVVHSLTKFVNGTSDCVAGCVVSSREFIGQLNDINAGPSMLLGPVLDSTRAASILKNLHSLHIRLRQHGRNALYLASGLDALGYTVHYPGLASHPQHALLARLMNPGYGWGGMMTLDTGDHAAANRLMTLMQRDKVGYLAVSLGYFKTLFTTPGHSTSSEIPTEEREAAGLYEGLIRFSVGLDEDIAETMARIQHCLVEAEVSPTGSAHT</sequence>
<evidence type="ECO:0000313" key="6">
    <source>
        <dbReference type="Proteomes" id="UP000697998"/>
    </source>
</evidence>
<dbReference type="PANTHER" id="PTHR11808:SF80">
    <property type="entry name" value="CYSTATHIONINE GAMMA-LYASE"/>
    <property type="match status" value="1"/>
</dbReference>
<dbReference type="GO" id="GO:0005737">
    <property type="term" value="C:cytoplasm"/>
    <property type="evidence" value="ECO:0007669"/>
    <property type="project" value="TreeGrafter"/>
</dbReference>
<feature type="modified residue" description="N6-(pyridoxal phosphate)lysine" evidence="3">
    <location>
        <position position="204"/>
    </location>
</feature>
<dbReference type="GO" id="GO:0016846">
    <property type="term" value="F:carbon-sulfur lyase activity"/>
    <property type="evidence" value="ECO:0007669"/>
    <property type="project" value="TreeGrafter"/>
</dbReference>
<name>A0A935UHG0_9PROT</name>
<comment type="similarity">
    <text evidence="4">Belongs to the trans-sulfuration enzymes family.</text>
</comment>
<dbReference type="InterPro" id="IPR015422">
    <property type="entry name" value="PyrdxlP-dep_Trfase_small"/>
</dbReference>
<dbReference type="Proteomes" id="UP000697998">
    <property type="component" value="Unassembled WGS sequence"/>
</dbReference>